<evidence type="ECO:0000313" key="1">
    <source>
        <dbReference type="EMBL" id="GAO51398.1"/>
    </source>
</evidence>
<name>A0A0E9NNM6_SAICN</name>
<reference evidence="1 2" key="2">
    <citation type="journal article" date="2014" name="J. Gen. Appl. Microbiol.">
        <title>The early diverging ascomycetous budding yeast Saitoella complicata has three histone deacetylases belonging to the Clr6, Hos2, and Rpd3 lineages.</title>
        <authorList>
            <person name="Nishida H."/>
            <person name="Matsumoto T."/>
            <person name="Kondo S."/>
            <person name="Hamamoto M."/>
            <person name="Yoshikawa H."/>
        </authorList>
    </citation>
    <scope>NUCLEOTIDE SEQUENCE [LARGE SCALE GENOMIC DNA]</scope>
    <source>
        <strain evidence="1 2">NRRL Y-17804</strain>
    </source>
</reference>
<proteinExistence type="predicted"/>
<comment type="caution">
    <text evidence="1">The sequence shown here is derived from an EMBL/GenBank/DDBJ whole genome shotgun (WGS) entry which is preliminary data.</text>
</comment>
<dbReference type="RefSeq" id="XP_019022910.1">
    <property type="nucleotide sequence ID" value="XM_019171483.1"/>
</dbReference>
<keyword evidence="2" id="KW-1185">Reference proteome</keyword>
<dbReference type="AlphaFoldDB" id="A0A0E9NNM6"/>
<accession>A0A0E9NNM6</accession>
<sequence>MSNFATTVFESAAAELYAESVISDDSSIFDASDSVGSGLTEFSSEQIHIAGALLHPIYVLNRVHGALSSLLSVVQNTYHAYLFPTESSIEERPTIPDVLNRAADVGAALTEFHTQLAENPHVLAEFTELSEQSLQECREEIGGALETLTLKIALGEFKYSTYAYDREEDYDYIYGMLCDIDDAVLDRIAAITARLNPPQHQRQSGPRTIRGIGCGIREWVPERPKLEHVPSWKREKTLRQQALKEKLSRVMRVKKVREETARKNRMAVKARRLSN</sequence>
<dbReference type="Proteomes" id="UP000033140">
    <property type="component" value="Unassembled WGS sequence"/>
</dbReference>
<reference evidence="1 2" key="3">
    <citation type="journal article" date="2015" name="Genome Announc.">
        <title>Draft Genome Sequence of the Archiascomycetous Yeast Saitoella complicata.</title>
        <authorList>
            <person name="Yamauchi K."/>
            <person name="Kondo S."/>
            <person name="Hamamoto M."/>
            <person name="Takahashi Y."/>
            <person name="Ogura Y."/>
            <person name="Hayashi T."/>
            <person name="Nishida H."/>
        </authorList>
    </citation>
    <scope>NUCLEOTIDE SEQUENCE [LARGE SCALE GENOMIC DNA]</scope>
    <source>
        <strain evidence="1 2">NRRL Y-17804</strain>
    </source>
</reference>
<reference evidence="1 2" key="1">
    <citation type="journal article" date="2011" name="J. Gen. Appl. Microbiol.">
        <title>Draft genome sequencing of the enigmatic yeast Saitoella complicata.</title>
        <authorList>
            <person name="Nishida H."/>
            <person name="Hamamoto M."/>
            <person name="Sugiyama J."/>
        </authorList>
    </citation>
    <scope>NUCLEOTIDE SEQUENCE [LARGE SCALE GENOMIC DNA]</scope>
    <source>
        <strain evidence="1 2">NRRL Y-17804</strain>
    </source>
</reference>
<dbReference type="EMBL" id="BACD03000045">
    <property type="protein sequence ID" value="GAO51398.1"/>
    <property type="molecule type" value="Genomic_DNA"/>
</dbReference>
<gene>
    <name evidence="1" type="ORF">G7K_5500-t1</name>
</gene>
<organism evidence="1 2">
    <name type="scientific">Saitoella complicata (strain BCRC 22490 / CBS 7301 / JCM 7358 / NBRC 10748 / NRRL Y-17804)</name>
    <dbReference type="NCBI Taxonomy" id="698492"/>
    <lineage>
        <taxon>Eukaryota</taxon>
        <taxon>Fungi</taxon>
        <taxon>Dikarya</taxon>
        <taxon>Ascomycota</taxon>
        <taxon>Taphrinomycotina</taxon>
        <taxon>Taphrinomycotina incertae sedis</taxon>
        <taxon>Saitoella</taxon>
    </lineage>
</organism>
<evidence type="ECO:0000313" key="2">
    <source>
        <dbReference type="Proteomes" id="UP000033140"/>
    </source>
</evidence>
<protein>
    <submittedName>
        <fullName evidence="1">Uncharacterized protein</fullName>
    </submittedName>
</protein>